<gene>
    <name evidence="1" type="ORF">POL67_33995</name>
</gene>
<evidence type="ECO:0000313" key="1">
    <source>
        <dbReference type="EMBL" id="MDC0746391.1"/>
    </source>
</evidence>
<keyword evidence="2" id="KW-1185">Reference proteome</keyword>
<comment type="caution">
    <text evidence="1">The sequence shown here is derived from an EMBL/GenBank/DDBJ whole genome shotgun (WGS) entry which is preliminary data.</text>
</comment>
<dbReference type="EMBL" id="JAQNDO010000001">
    <property type="protein sequence ID" value="MDC0746391.1"/>
    <property type="molecule type" value="Genomic_DNA"/>
</dbReference>
<protein>
    <submittedName>
        <fullName evidence="1">Uncharacterized protein</fullName>
    </submittedName>
</protein>
<proteinExistence type="predicted"/>
<organism evidence="1 2">
    <name type="scientific">Polyangium mundeleinium</name>
    <dbReference type="NCBI Taxonomy" id="2995306"/>
    <lineage>
        <taxon>Bacteria</taxon>
        <taxon>Pseudomonadati</taxon>
        <taxon>Myxococcota</taxon>
        <taxon>Polyangia</taxon>
        <taxon>Polyangiales</taxon>
        <taxon>Polyangiaceae</taxon>
        <taxon>Polyangium</taxon>
    </lineage>
</organism>
<accession>A0ABT5EX48</accession>
<name>A0ABT5EX48_9BACT</name>
<reference evidence="1 2" key="1">
    <citation type="submission" date="2022-11" db="EMBL/GenBank/DDBJ databases">
        <title>Minimal conservation of predation-associated metabolite biosynthetic gene clusters underscores biosynthetic potential of Myxococcota including descriptions for ten novel species: Archangium lansinium sp. nov., Myxococcus landrumus sp. nov., Nannocystis bai.</title>
        <authorList>
            <person name="Ahearne A."/>
            <person name="Stevens C."/>
            <person name="Dowd S."/>
        </authorList>
    </citation>
    <scope>NUCLEOTIDE SEQUENCE [LARGE SCALE GENOMIC DNA]</scope>
    <source>
        <strain evidence="1 2">RJM3</strain>
    </source>
</reference>
<sequence>MENPSSGSGLISPVETAVMRCKSMERWGSSYLLHDAESVRLVATLGSSTDIVGTGTIYVSFVQEPVFAVTRNGSRCELVVKWDVALRLMALVHVLVLQNKLLRGEAPEIRGAPDRAQVFEVTGGLRSSPIVCSWDASTAGVEFRPVHEGMADPFELVMKEEAAVELVLTLAERIAHNGTTMAREGG</sequence>
<dbReference type="Proteomes" id="UP001221411">
    <property type="component" value="Unassembled WGS sequence"/>
</dbReference>
<dbReference type="RefSeq" id="WP_271924773.1">
    <property type="nucleotide sequence ID" value="NZ_JAQNDO010000001.1"/>
</dbReference>
<evidence type="ECO:0000313" key="2">
    <source>
        <dbReference type="Proteomes" id="UP001221411"/>
    </source>
</evidence>